<name>C6HWI1_9BACT</name>
<proteinExistence type="predicted"/>
<feature type="compositionally biased region" description="Polar residues" evidence="1">
    <location>
        <begin position="75"/>
        <end position="88"/>
    </location>
</feature>
<dbReference type="AlphaFoldDB" id="C6HWI1"/>
<evidence type="ECO:0000313" key="2">
    <source>
        <dbReference type="EMBL" id="EES52957.1"/>
    </source>
</evidence>
<evidence type="ECO:0000313" key="3">
    <source>
        <dbReference type="Proteomes" id="UP000009374"/>
    </source>
</evidence>
<feature type="region of interest" description="Disordered" evidence="1">
    <location>
        <begin position="58"/>
        <end position="88"/>
    </location>
</feature>
<feature type="compositionally biased region" description="Low complexity" evidence="1">
    <location>
        <begin position="58"/>
        <end position="73"/>
    </location>
</feature>
<gene>
    <name evidence="2" type="ORF">UBAL3_80630015</name>
</gene>
<protein>
    <submittedName>
        <fullName evidence="2">Uncharacterized protein</fullName>
    </submittedName>
</protein>
<reference evidence="2 3" key="1">
    <citation type="journal article" date="2009" name="Appl. Environ. Microbiol.">
        <title>Community genomic and proteomic analyses of chemoautotrophic iron-oxidizing "Leptospirillum rubarum" (Group II) and "Leptospirillum ferrodiazotrophum" (Group III) bacteria in acid mine drainage biofilms.</title>
        <authorList>
            <person name="Goltsman D.S."/>
            <person name="Denef V.J."/>
            <person name="Singer S.W."/>
            <person name="VerBerkmoes N.C."/>
            <person name="Lefsrud M."/>
            <person name="Mueller R.S."/>
            <person name="Dick G.J."/>
            <person name="Sun C.L."/>
            <person name="Wheeler K.E."/>
            <person name="Zemla A."/>
            <person name="Baker B.J."/>
            <person name="Hauser L."/>
            <person name="Land M."/>
            <person name="Shah M.B."/>
            <person name="Thelen M.P."/>
            <person name="Hettich R.L."/>
            <person name="Banfield J.F."/>
        </authorList>
    </citation>
    <scope>NUCLEOTIDE SEQUENCE [LARGE SCALE GENOMIC DNA]</scope>
</reference>
<evidence type="ECO:0000256" key="1">
    <source>
        <dbReference type="SAM" id="MobiDB-lite"/>
    </source>
</evidence>
<dbReference type="EMBL" id="GG693870">
    <property type="protein sequence ID" value="EES52957.1"/>
    <property type="molecule type" value="Genomic_DNA"/>
</dbReference>
<keyword evidence="3" id="KW-1185">Reference proteome</keyword>
<accession>C6HWI1</accession>
<sequence length="189" mass="19201">MSISPLGSPEILAGQGGGSYGPLSAAATIAPLRPAVEGVSGSSTGDLLQVPLLANPKPSRSPLSVLSSVSPLPQGSRSPHLNTETTSDSGVVSRVLAGIDAVGSTPAEVSVYSQPMGRSIVTDVVVHQTDQGDGTKKIGNHWQSAPAPSPPVSDGIGNAGLRVGAYEESRNAAREAYMMFQGMKLNQTA</sequence>
<organism evidence="2 3">
    <name type="scientific">Leptospirillum ferrodiazotrophum</name>
    <dbReference type="NCBI Taxonomy" id="412449"/>
    <lineage>
        <taxon>Bacteria</taxon>
        <taxon>Pseudomonadati</taxon>
        <taxon>Nitrospirota</taxon>
        <taxon>Nitrospiria</taxon>
        <taxon>Nitrospirales</taxon>
        <taxon>Nitrospiraceae</taxon>
        <taxon>Leptospirillum</taxon>
    </lineage>
</organism>
<dbReference type="Proteomes" id="UP000009374">
    <property type="component" value="Unassembled WGS sequence"/>
</dbReference>